<dbReference type="AlphaFoldDB" id="A0A7C9F6F2"/>
<comment type="caution">
    <text evidence="2">The sequence shown here is derived from an EMBL/GenBank/DDBJ whole genome shotgun (WGS) entry which is preliminary data.</text>
</comment>
<keyword evidence="3" id="KW-1185">Reference proteome</keyword>
<feature type="signal peptide" evidence="1">
    <location>
        <begin position="1"/>
        <end position="26"/>
    </location>
</feature>
<sequence length="140" mass="15902">MKKNVHNLLTAAAFGLLVSLSPIVRASGHQPDPATLQPTKASFRIGMYRVKNSLTMNLLIEKRLGDQLVVMLLDERGRELHRESLGRRQQKYARLLNFAETVDGTYTVVVRNGAEEITRQIRLSTQTLYEMPKRLLIAKD</sequence>
<gene>
    <name evidence="2" type="ORF">GBK04_29135</name>
</gene>
<dbReference type="RefSeq" id="WP_152766659.1">
    <property type="nucleotide sequence ID" value="NZ_WHLY01000004.1"/>
</dbReference>
<keyword evidence="1" id="KW-0732">Signal</keyword>
<organism evidence="2 3">
    <name type="scientific">Salmonirosea aquatica</name>
    <dbReference type="NCBI Taxonomy" id="2654236"/>
    <lineage>
        <taxon>Bacteria</taxon>
        <taxon>Pseudomonadati</taxon>
        <taxon>Bacteroidota</taxon>
        <taxon>Cytophagia</taxon>
        <taxon>Cytophagales</taxon>
        <taxon>Spirosomataceae</taxon>
        <taxon>Salmonirosea</taxon>
    </lineage>
</organism>
<evidence type="ECO:0000313" key="2">
    <source>
        <dbReference type="EMBL" id="MPR37285.1"/>
    </source>
</evidence>
<evidence type="ECO:0000256" key="1">
    <source>
        <dbReference type="SAM" id="SignalP"/>
    </source>
</evidence>
<evidence type="ECO:0008006" key="4">
    <source>
        <dbReference type="Google" id="ProtNLM"/>
    </source>
</evidence>
<evidence type="ECO:0000313" key="3">
    <source>
        <dbReference type="Proteomes" id="UP000479293"/>
    </source>
</evidence>
<dbReference type="Proteomes" id="UP000479293">
    <property type="component" value="Unassembled WGS sequence"/>
</dbReference>
<protein>
    <recommendedName>
        <fullName evidence="4">Secretion system C-terminal sorting domain-containing protein</fullName>
    </recommendedName>
</protein>
<reference evidence="2 3" key="1">
    <citation type="submission" date="2019-10" db="EMBL/GenBank/DDBJ databases">
        <title>Draft Genome Sequence of Cytophagaceae sp. SJW1-29.</title>
        <authorList>
            <person name="Choi A."/>
        </authorList>
    </citation>
    <scope>NUCLEOTIDE SEQUENCE [LARGE SCALE GENOMIC DNA]</scope>
    <source>
        <strain evidence="2 3">SJW1-29</strain>
    </source>
</reference>
<dbReference type="EMBL" id="WHLY01000004">
    <property type="protein sequence ID" value="MPR37285.1"/>
    <property type="molecule type" value="Genomic_DNA"/>
</dbReference>
<feature type="chain" id="PRO_5028848136" description="Secretion system C-terminal sorting domain-containing protein" evidence="1">
    <location>
        <begin position="27"/>
        <end position="140"/>
    </location>
</feature>
<accession>A0A7C9F6F2</accession>
<name>A0A7C9F6F2_9BACT</name>
<proteinExistence type="predicted"/>